<evidence type="ECO:0000259" key="3">
    <source>
        <dbReference type="SMART" id="SM00701"/>
    </source>
</evidence>
<reference evidence="6" key="2">
    <citation type="submission" date="2019-11" db="EMBL/GenBank/DDBJ databases">
        <authorList>
            <person name="Feng L."/>
        </authorList>
    </citation>
    <scope>NUCLEOTIDE SEQUENCE</scope>
    <source>
        <strain evidence="6">BfaecisLFYP10</strain>
    </source>
</reference>
<evidence type="ECO:0000313" key="4">
    <source>
        <dbReference type="EMBL" id="CUP55067.1"/>
    </source>
</evidence>
<dbReference type="SUPFAM" id="SSF55846">
    <property type="entry name" value="N-acetylmuramoyl-L-alanine amidase-like"/>
    <property type="match status" value="1"/>
</dbReference>
<dbReference type="SMART" id="SM00701">
    <property type="entry name" value="PGRP"/>
    <property type="match status" value="1"/>
</dbReference>
<dbReference type="InterPro" id="IPR002502">
    <property type="entry name" value="Amidase_domain"/>
</dbReference>
<dbReference type="InterPro" id="IPR036505">
    <property type="entry name" value="Amidase/PGRP_sf"/>
</dbReference>
<dbReference type="PANTHER" id="PTHR11022">
    <property type="entry name" value="PEPTIDOGLYCAN RECOGNITION PROTEIN"/>
    <property type="match status" value="1"/>
</dbReference>
<dbReference type="AlphaFoldDB" id="A0A174P7P6"/>
<evidence type="ECO:0000259" key="2">
    <source>
        <dbReference type="SMART" id="SM00644"/>
    </source>
</evidence>
<comment type="similarity">
    <text evidence="1">Belongs to the N-acetylmuramoyl-L-alanine amidase 2 family.</text>
</comment>
<dbReference type="InterPro" id="IPR015510">
    <property type="entry name" value="PGRP"/>
</dbReference>
<keyword evidence="5" id="KW-0378">Hydrolase</keyword>
<evidence type="ECO:0000313" key="8">
    <source>
        <dbReference type="Proteomes" id="UP001060104"/>
    </source>
</evidence>
<reference evidence="4 7" key="1">
    <citation type="submission" date="2015-09" db="EMBL/GenBank/DDBJ databases">
        <authorList>
            <consortium name="Pathogen Informatics"/>
        </authorList>
    </citation>
    <scope>NUCLEOTIDE SEQUENCE [LARGE SCALE GENOMIC DNA]</scope>
    <source>
        <strain evidence="4 7">2789STDY5834846</strain>
    </source>
</reference>
<feature type="domain" description="N-acetylmuramoyl-L-alanine amidase" evidence="2">
    <location>
        <begin position="1"/>
        <end position="134"/>
    </location>
</feature>
<dbReference type="Pfam" id="PF01510">
    <property type="entry name" value="Amidase_2"/>
    <property type="match status" value="1"/>
</dbReference>
<reference evidence="5" key="3">
    <citation type="submission" date="2022-08" db="EMBL/GenBank/DDBJ databases">
        <title>Genome Sequencing of Bacteroides fragilis Group Isolates with Nanopore Technology.</title>
        <authorList>
            <person name="Tisza M.J."/>
            <person name="Smith D."/>
            <person name="Dekker J.P."/>
        </authorList>
    </citation>
    <scope>NUCLEOTIDE SEQUENCE</scope>
    <source>
        <strain evidence="5">BFG-527</strain>
    </source>
</reference>
<evidence type="ECO:0000313" key="5">
    <source>
        <dbReference type="EMBL" id="UVQ72304.1"/>
    </source>
</evidence>
<dbReference type="EMBL" id="CP103141">
    <property type="protein sequence ID" value="UVQ72304.1"/>
    <property type="molecule type" value="Genomic_DNA"/>
</dbReference>
<dbReference type="SMART" id="SM00644">
    <property type="entry name" value="Ami_2"/>
    <property type="match status" value="1"/>
</dbReference>
<dbReference type="Proteomes" id="UP001060104">
    <property type="component" value="Chromosome"/>
</dbReference>
<dbReference type="EMBL" id="CZAE01000013">
    <property type="protein sequence ID" value="CUP55067.1"/>
    <property type="molecule type" value="Genomic_DNA"/>
</dbReference>
<dbReference type="RefSeq" id="WP_022301697.1">
    <property type="nucleotide sequence ID" value="NZ_CACRSZ010000085.1"/>
</dbReference>
<dbReference type="GO" id="GO:0009253">
    <property type="term" value="P:peptidoglycan catabolic process"/>
    <property type="evidence" value="ECO:0007669"/>
    <property type="project" value="InterPro"/>
</dbReference>
<dbReference type="CDD" id="cd06583">
    <property type="entry name" value="PGRP"/>
    <property type="match status" value="1"/>
</dbReference>
<sequence>MRKISLIVIHCSATRVDRDFTAKDVDTAHRYRGFSCWGYHYYIRKSGEVEPMRDEDTTGAHARGYNAISLGVCYEGGLDENGKAADTRTPRQKEALHHLVKELLQRYPEAKVVGHRDLSPDTNYNGIVDPWERIKECPCFEVSDEFPF</sequence>
<evidence type="ECO:0000256" key="1">
    <source>
        <dbReference type="ARBA" id="ARBA00007553"/>
    </source>
</evidence>
<name>A0A174P7P6_9BACE</name>
<protein>
    <submittedName>
        <fullName evidence="4">N-acetylmuramoyl-L-alanine amidase</fullName>
        <ecNumber evidence="5">3.5.1.28</ecNumber>
    </submittedName>
</protein>
<proteinExistence type="inferred from homology"/>
<keyword evidence="8" id="KW-1185">Reference proteome</keyword>
<organism evidence="4 7">
    <name type="scientific">Bacteroides faecis</name>
    <dbReference type="NCBI Taxonomy" id="674529"/>
    <lineage>
        <taxon>Bacteria</taxon>
        <taxon>Pseudomonadati</taxon>
        <taxon>Bacteroidota</taxon>
        <taxon>Bacteroidia</taxon>
        <taxon>Bacteroidales</taxon>
        <taxon>Bacteroidaceae</taxon>
        <taxon>Bacteroides</taxon>
    </lineage>
</organism>
<dbReference type="FunFam" id="3.40.80.10:FF:000008">
    <property type="entry name" value="N-acetylmuramoyl-L-alanine amidase"/>
    <property type="match status" value="1"/>
</dbReference>
<evidence type="ECO:0000313" key="6">
    <source>
        <dbReference type="EMBL" id="VYT50197.1"/>
    </source>
</evidence>
<dbReference type="Gene3D" id="3.40.80.10">
    <property type="entry name" value="Peptidoglycan recognition protein-like"/>
    <property type="match status" value="1"/>
</dbReference>
<gene>
    <name evidence="6" type="ORF">BFLFYP10_03972</name>
    <name evidence="4" type="ORF">ERS852461_02833</name>
    <name evidence="5" type="ORF">NXY30_14560</name>
</gene>
<dbReference type="InterPro" id="IPR006619">
    <property type="entry name" value="PGRP_domain_met/bac"/>
</dbReference>
<accession>A0A6N2X8E7</accession>
<dbReference type="GeneID" id="69589612"/>
<dbReference type="EC" id="3.5.1.28" evidence="5"/>
<dbReference type="Proteomes" id="UP000095606">
    <property type="component" value="Unassembled WGS sequence"/>
</dbReference>
<accession>A0A174P7P6</accession>
<dbReference type="PANTHER" id="PTHR11022:SF41">
    <property type="entry name" value="PEPTIDOGLYCAN-RECOGNITION PROTEIN LC-RELATED"/>
    <property type="match status" value="1"/>
</dbReference>
<dbReference type="EMBL" id="CACRSZ010000085">
    <property type="protein sequence ID" value="VYT50197.1"/>
    <property type="molecule type" value="Genomic_DNA"/>
</dbReference>
<dbReference type="GO" id="GO:0008745">
    <property type="term" value="F:N-acetylmuramoyl-L-alanine amidase activity"/>
    <property type="evidence" value="ECO:0007669"/>
    <property type="project" value="UniProtKB-EC"/>
</dbReference>
<feature type="domain" description="Peptidoglycan recognition protein family" evidence="3">
    <location>
        <begin position="1"/>
        <end position="119"/>
    </location>
</feature>
<dbReference type="GO" id="GO:0008270">
    <property type="term" value="F:zinc ion binding"/>
    <property type="evidence" value="ECO:0007669"/>
    <property type="project" value="InterPro"/>
</dbReference>
<evidence type="ECO:0000313" key="7">
    <source>
        <dbReference type="Proteomes" id="UP000095606"/>
    </source>
</evidence>